<evidence type="ECO:0000256" key="4">
    <source>
        <dbReference type="ARBA" id="ARBA00022617"/>
    </source>
</evidence>
<dbReference type="InterPro" id="IPR017972">
    <property type="entry name" value="Cyt_P450_CS"/>
</dbReference>
<comment type="cofactor">
    <cofactor evidence="1 9">
        <name>heme</name>
        <dbReference type="ChEBI" id="CHEBI:30413"/>
    </cofactor>
</comment>
<dbReference type="InterPro" id="IPR002401">
    <property type="entry name" value="Cyt_P450_E_grp-I"/>
</dbReference>
<sequence>MLVSFALWHRSVCRKLPPGPASFPVVGNMMSFPRREKAQRARELAGVCEITYFHGLGQSILILNNRRAVSEFLVRRCDITGGRPTMTMAGELAGFDGSIILRQPGKEFREMRKNMSGAVGKSGASNFNKLLRPHDLGVYLSKVLRTPNQFFKHNRWLFGTYIMSVAYGYRPTEHNDPFITAAERAMFEFIGLAEPGTWIIDIFPFLKHILPKIPFGGYKESIARFRESTKALSVTPFQMVKQAIRTQEGAIASESFCASLIQQMSPNATQADEYFAAWTVGNVYAGGSDTTISSFCSFYLAMCLHPVVKQKAQAEVDLFTERMNRFPNANESDQFPYLCALISELHRWAVIAPMGAAHMSLEDMEYHGHIIPKNTTILFNSWAISQDPELYPNPSEFRPERFLGSNPQLDPREFAFGGGRRICPGMDLADTMMFLALSGCLATLEITSFPDRPPGHAWTDRFARHPVPFECNITLRSSKAQEWIDAALADG</sequence>
<dbReference type="InterPro" id="IPR001128">
    <property type="entry name" value="Cyt_P450"/>
</dbReference>
<dbReference type="GO" id="GO:0020037">
    <property type="term" value="F:heme binding"/>
    <property type="evidence" value="ECO:0007669"/>
    <property type="project" value="InterPro"/>
</dbReference>
<evidence type="ECO:0000256" key="6">
    <source>
        <dbReference type="ARBA" id="ARBA00023002"/>
    </source>
</evidence>
<keyword evidence="6 10" id="KW-0560">Oxidoreductase</keyword>
<dbReference type="Gene3D" id="1.10.630.10">
    <property type="entry name" value="Cytochrome P450"/>
    <property type="match status" value="1"/>
</dbReference>
<dbReference type="PRINTS" id="PR00463">
    <property type="entry name" value="EP450I"/>
</dbReference>
<dbReference type="Pfam" id="PF00067">
    <property type="entry name" value="p450"/>
    <property type="match status" value="1"/>
</dbReference>
<accession>A0AAW0DR07</accession>
<dbReference type="EMBL" id="JAWWNJ010000006">
    <property type="protein sequence ID" value="KAK7053803.1"/>
    <property type="molecule type" value="Genomic_DNA"/>
</dbReference>
<name>A0AAW0DR07_9AGAR</name>
<dbReference type="GO" id="GO:0016705">
    <property type="term" value="F:oxidoreductase activity, acting on paired donors, with incorporation or reduction of molecular oxygen"/>
    <property type="evidence" value="ECO:0007669"/>
    <property type="project" value="InterPro"/>
</dbReference>
<comment type="similarity">
    <text evidence="3 10">Belongs to the cytochrome P450 family.</text>
</comment>
<dbReference type="GO" id="GO:0005506">
    <property type="term" value="F:iron ion binding"/>
    <property type="evidence" value="ECO:0007669"/>
    <property type="project" value="InterPro"/>
</dbReference>
<keyword evidence="8 10" id="KW-0503">Monooxygenase</keyword>
<evidence type="ECO:0000256" key="9">
    <source>
        <dbReference type="PIRSR" id="PIRSR602401-1"/>
    </source>
</evidence>
<evidence type="ECO:0000256" key="10">
    <source>
        <dbReference type="RuleBase" id="RU000461"/>
    </source>
</evidence>
<keyword evidence="4 9" id="KW-0349">Heme</keyword>
<keyword evidence="5 9" id="KW-0479">Metal-binding</keyword>
<dbReference type="GO" id="GO:0004497">
    <property type="term" value="F:monooxygenase activity"/>
    <property type="evidence" value="ECO:0007669"/>
    <property type="project" value="UniProtKB-KW"/>
</dbReference>
<gene>
    <name evidence="11" type="ORF">R3P38DRAFT_3305227</name>
</gene>
<dbReference type="AlphaFoldDB" id="A0AAW0DR07"/>
<dbReference type="InterPro" id="IPR050364">
    <property type="entry name" value="Cytochrome_P450_fung"/>
</dbReference>
<evidence type="ECO:0000256" key="3">
    <source>
        <dbReference type="ARBA" id="ARBA00010617"/>
    </source>
</evidence>
<evidence type="ECO:0000256" key="5">
    <source>
        <dbReference type="ARBA" id="ARBA00022723"/>
    </source>
</evidence>
<organism evidence="11 12">
    <name type="scientific">Favolaschia claudopus</name>
    <dbReference type="NCBI Taxonomy" id="2862362"/>
    <lineage>
        <taxon>Eukaryota</taxon>
        <taxon>Fungi</taxon>
        <taxon>Dikarya</taxon>
        <taxon>Basidiomycota</taxon>
        <taxon>Agaricomycotina</taxon>
        <taxon>Agaricomycetes</taxon>
        <taxon>Agaricomycetidae</taxon>
        <taxon>Agaricales</taxon>
        <taxon>Marasmiineae</taxon>
        <taxon>Mycenaceae</taxon>
        <taxon>Favolaschia</taxon>
    </lineage>
</organism>
<comment type="pathway">
    <text evidence="2">Secondary metabolite biosynthesis.</text>
</comment>
<protein>
    <submittedName>
        <fullName evidence="11">Cytochrome P450</fullName>
    </submittedName>
</protein>
<evidence type="ECO:0000313" key="12">
    <source>
        <dbReference type="Proteomes" id="UP001362999"/>
    </source>
</evidence>
<evidence type="ECO:0000256" key="2">
    <source>
        <dbReference type="ARBA" id="ARBA00005179"/>
    </source>
</evidence>
<keyword evidence="12" id="KW-1185">Reference proteome</keyword>
<dbReference type="SUPFAM" id="SSF48264">
    <property type="entry name" value="Cytochrome P450"/>
    <property type="match status" value="1"/>
</dbReference>
<keyword evidence="7 9" id="KW-0408">Iron</keyword>
<proteinExistence type="inferred from homology"/>
<dbReference type="InterPro" id="IPR036396">
    <property type="entry name" value="Cyt_P450_sf"/>
</dbReference>
<evidence type="ECO:0000256" key="8">
    <source>
        <dbReference type="ARBA" id="ARBA00023033"/>
    </source>
</evidence>
<feature type="binding site" description="axial binding residue" evidence="9">
    <location>
        <position position="423"/>
    </location>
    <ligand>
        <name>heme</name>
        <dbReference type="ChEBI" id="CHEBI:30413"/>
    </ligand>
    <ligandPart>
        <name>Fe</name>
        <dbReference type="ChEBI" id="CHEBI:18248"/>
    </ligandPart>
</feature>
<dbReference type="PANTHER" id="PTHR46300:SF7">
    <property type="entry name" value="P450, PUTATIVE (EUROFUNG)-RELATED"/>
    <property type="match status" value="1"/>
</dbReference>
<dbReference type="Proteomes" id="UP001362999">
    <property type="component" value="Unassembled WGS sequence"/>
</dbReference>
<comment type="caution">
    <text evidence="11">The sequence shown here is derived from an EMBL/GenBank/DDBJ whole genome shotgun (WGS) entry which is preliminary data.</text>
</comment>
<dbReference type="PANTHER" id="PTHR46300">
    <property type="entry name" value="P450, PUTATIVE (EUROFUNG)-RELATED-RELATED"/>
    <property type="match status" value="1"/>
</dbReference>
<reference evidence="11 12" key="1">
    <citation type="journal article" date="2024" name="J Genomics">
        <title>Draft genome sequencing and assembly of Favolaschia claudopus CIRM-BRFM 2984 isolated from oak limbs.</title>
        <authorList>
            <person name="Navarro D."/>
            <person name="Drula E."/>
            <person name="Chaduli D."/>
            <person name="Cazenave R."/>
            <person name="Ahrendt S."/>
            <person name="Wang J."/>
            <person name="Lipzen A."/>
            <person name="Daum C."/>
            <person name="Barry K."/>
            <person name="Grigoriev I.V."/>
            <person name="Favel A."/>
            <person name="Rosso M.N."/>
            <person name="Martin F."/>
        </authorList>
    </citation>
    <scope>NUCLEOTIDE SEQUENCE [LARGE SCALE GENOMIC DNA]</scope>
    <source>
        <strain evidence="11 12">CIRM-BRFM 2984</strain>
    </source>
</reference>
<evidence type="ECO:0000256" key="7">
    <source>
        <dbReference type="ARBA" id="ARBA00023004"/>
    </source>
</evidence>
<evidence type="ECO:0000256" key="1">
    <source>
        <dbReference type="ARBA" id="ARBA00001971"/>
    </source>
</evidence>
<evidence type="ECO:0000313" key="11">
    <source>
        <dbReference type="EMBL" id="KAK7053803.1"/>
    </source>
</evidence>
<dbReference type="PROSITE" id="PS00086">
    <property type="entry name" value="CYTOCHROME_P450"/>
    <property type="match status" value="1"/>
</dbReference>